<sequence length="435" mass="49609">MKVRIGAIGAPDSLRKIEAVADEDPRIELVVFEYEELPELDEILNVHRHSVSQWIFSGSSPYLYCVENGLITSREAMYPPVHGMALLGTCLRVMQELGSDVKRMSLDKVDEELVQEMFSEYALDRLQFELCPVSGYDCNDELIAFHSECFESGKTEVALTCHLGVYEELQNRGIPSFRIIPPKLAIRTVFNLLVSRARNHLYGKMKMAILGLAVQTGDGRTCRIAHSFADQERLLELKTELLEIAKQVNGSLVERGASGFFIYTTQGDYELMESSDPPFYRYLDEIMSRLSFEYQLVIGVGYTVYDAEQNVQLAFDHASGAAGTRIIAVDEEKNLFDLTPERLTDFPDGHLPESWKETLSRHQYKPNIPAKLYHYMQIKGLNELTSETLALILKNTERNSRRILNELEQLKLIEVIREESLGRPGRPRKVYRLVT</sequence>
<reference evidence="2" key="1">
    <citation type="submission" date="2017-01" db="EMBL/GenBank/DDBJ databases">
        <authorList>
            <person name="Varghese N."/>
            <person name="Submissions S."/>
        </authorList>
    </citation>
    <scope>NUCLEOTIDE SEQUENCE [LARGE SCALE GENOMIC DNA]</scope>
    <source>
        <strain evidence="2">MNA4</strain>
    </source>
</reference>
<dbReference type="EMBL" id="FTPL01000001">
    <property type="protein sequence ID" value="SIT72752.1"/>
    <property type="molecule type" value="Genomic_DNA"/>
</dbReference>
<dbReference type="OrthoDB" id="4986073at2"/>
<protein>
    <recommendedName>
        <fullName evidence="3">Transcriptional regulator</fullName>
    </recommendedName>
</protein>
<dbReference type="AlphaFoldDB" id="A0A1U7PMU9"/>
<evidence type="ECO:0000313" key="2">
    <source>
        <dbReference type="Proteomes" id="UP000187550"/>
    </source>
</evidence>
<proteinExistence type="predicted"/>
<gene>
    <name evidence="1" type="ORF">SAMN05428946_0898</name>
</gene>
<name>A0A1U7PMU9_9BACI</name>
<organism evidence="1 2">
    <name type="scientific">Edaphobacillus lindanitolerans</name>
    <dbReference type="NCBI Taxonomy" id="550447"/>
    <lineage>
        <taxon>Bacteria</taxon>
        <taxon>Bacillati</taxon>
        <taxon>Bacillota</taxon>
        <taxon>Bacilli</taxon>
        <taxon>Bacillales</taxon>
        <taxon>Bacillaceae</taxon>
        <taxon>Edaphobacillus</taxon>
    </lineage>
</organism>
<dbReference type="Proteomes" id="UP000187550">
    <property type="component" value="Unassembled WGS sequence"/>
</dbReference>
<keyword evidence="2" id="KW-1185">Reference proteome</keyword>
<accession>A0A1U7PMU9</accession>
<evidence type="ECO:0000313" key="1">
    <source>
        <dbReference type="EMBL" id="SIT72752.1"/>
    </source>
</evidence>
<dbReference type="STRING" id="550447.SAMN05428946_0898"/>
<dbReference type="RefSeq" id="WP_076757130.1">
    <property type="nucleotide sequence ID" value="NZ_FTPL01000001.1"/>
</dbReference>
<evidence type="ECO:0008006" key="3">
    <source>
        <dbReference type="Google" id="ProtNLM"/>
    </source>
</evidence>